<feature type="binding site" evidence="5">
    <location>
        <begin position="223"/>
        <end position="226"/>
    </location>
    <ligand>
        <name>pyridoxal 5'-phosphate</name>
        <dbReference type="ChEBI" id="CHEBI:597326"/>
    </ligand>
</feature>
<dbReference type="FunFam" id="3.40.640.10:FF:000004">
    <property type="entry name" value="Acetylornithine aminotransferase"/>
    <property type="match status" value="1"/>
</dbReference>
<organism evidence="6 7">
    <name type="scientific">Thermoclostridium caenicola</name>
    <dbReference type="NCBI Taxonomy" id="659425"/>
    <lineage>
        <taxon>Bacteria</taxon>
        <taxon>Bacillati</taxon>
        <taxon>Bacillota</taxon>
        <taxon>Clostridia</taxon>
        <taxon>Eubacteriales</taxon>
        <taxon>Oscillospiraceae</taxon>
        <taxon>Thermoclostridium</taxon>
    </lineage>
</organism>
<evidence type="ECO:0000256" key="2">
    <source>
        <dbReference type="ARBA" id="ARBA00022605"/>
    </source>
</evidence>
<comment type="subunit">
    <text evidence="5">Homodimer.</text>
</comment>
<proteinExistence type="inferred from homology"/>
<dbReference type="InterPro" id="IPR015424">
    <property type="entry name" value="PyrdxlP-dep_Trfase"/>
</dbReference>
<comment type="pathway">
    <text evidence="5">Amino-acid biosynthesis; L-arginine biosynthesis; N(2)-acetyl-L-ornithine from L-glutamate: step 4/4.</text>
</comment>
<dbReference type="PANTHER" id="PTHR11986:SF79">
    <property type="entry name" value="ACETYLORNITHINE AMINOTRANSFERASE, MITOCHONDRIAL"/>
    <property type="match status" value="1"/>
</dbReference>
<dbReference type="PROSITE" id="PS00600">
    <property type="entry name" value="AA_TRANSFER_CLASS_3"/>
    <property type="match status" value="1"/>
</dbReference>
<comment type="similarity">
    <text evidence="5">Belongs to the class-III pyridoxal-phosphate-dependent aminotransferase family. ArgD subfamily.</text>
</comment>
<dbReference type="AlphaFoldDB" id="A0A1M6BJ02"/>
<dbReference type="InterPro" id="IPR004636">
    <property type="entry name" value="AcOrn/SuccOrn_fam"/>
</dbReference>
<dbReference type="UniPathway" id="UPA00068">
    <property type="reaction ID" value="UER00109"/>
</dbReference>
<feature type="binding site" evidence="5">
    <location>
        <position position="138"/>
    </location>
    <ligand>
        <name>pyridoxal 5'-phosphate</name>
        <dbReference type="ChEBI" id="CHEBI:597326"/>
    </ligand>
</feature>
<reference evidence="6 7" key="1">
    <citation type="submission" date="2016-11" db="EMBL/GenBank/DDBJ databases">
        <authorList>
            <person name="Varghese N."/>
            <person name="Submissions S."/>
        </authorList>
    </citation>
    <scope>NUCLEOTIDE SEQUENCE [LARGE SCALE GENOMIC DNA]</scope>
    <source>
        <strain evidence="6 7">DSM 19027</strain>
    </source>
</reference>
<keyword evidence="4 5" id="KW-0663">Pyridoxal phosphate</keyword>
<comment type="subcellular location">
    <subcellularLocation>
        <location evidence="5">Cytoplasm</location>
    </subcellularLocation>
</comment>
<dbReference type="RefSeq" id="WP_149677573.1">
    <property type="nucleotide sequence ID" value="NZ_DAONMB010000062.1"/>
</dbReference>
<dbReference type="Proteomes" id="UP000324781">
    <property type="component" value="Unassembled WGS sequence"/>
</dbReference>
<dbReference type="GO" id="GO:0005737">
    <property type="term" value="C:cytoplasm"/>
    <property type="evidence" value="ECO:0007669"/>
    <property type="project" value="UniProtKB-SubCell"/>
</dbReference>
<dbReference type="NCBIfam" id="TIGR00707">
    <property type="entry name" value="argD"/>
    <property type="match status" value="1"/>
</dbReference>
<dbReference type="EC" id="2.6.1.11" evidence="5"/>
<dbReference type="InterPro" id="IPR015422">
    <property type="entry name" value="PyrdxlP-dep_Trfase_small"/>
</dbReference>
<feature type="binding site" evidence="5">
    <location>
        <position position="281"/>
    </location>
    <ligand>
        <name>pyridoxal 5'-phosphate</name>
        <dbReference type="ChEBI" id="CHEBI:597326"/>
    </ligand>
</feature>
<gene>
    <name evidence="5" type="primary">argD</name>
    <name evidence="6" type="ORF">SAMN05444373_100325</name>
</gene>
<evidence type="ECO:0000256" key="1">
    <source>
        <dbReference type="ARBA" id="ARBA00022576"/>
    </source>
</evidence>
<evidence type="ECO:0000313" key="6">
    <source>
        <dbReference type="EMBL" id="SHI48689.1"/>
    </source>
</evidence>
<keyword evidence="2 5" id="KW-0028">Amino-acid biosynthesis</keyword>
<protein>
    <recommendedName>
        <fullName evidence="5">Acetylornithine aminotransferase</fullName>
        <shortName evidence="5">ACOAT</shortName>
        <ecNumber evidence="5">2.6.1.11</ecNumber>
    </recommendedName>
</protein>
<feature type="binding site" evidence="5">
    <location>
        <position position="280"/>
    </location>
    <ligand>
        <name>N(2)-acetyl-L-ornithine</name>
        <dbReference type="ChEBI" id="CHEBI:57805"/>
    </ligand>
</feature>
<dbReference type="PIRSF" id="PIRSF000521">
    <property type="entry name" value="Transaminase_4ab_Lys_Orn"/>
    <property type="match status" value="1"/>
</dbReference>
<name>A0A1M6BJ02_9FIRM</name>
<keyword evidence="7" id="KW-1185">Reference proteome</keyword>
<keyword evidence="5" id="KW-0055">Arginine biosynthesis</keyword>
<dbReference type="OrthoDB" id="9807885at2"/>
<dbReference type="PANTHER" id="PTHR11986">
    <property type="entry name" value="AMINOTRANSFERASE CLASS III"/>
    <property type="match status" value="1"/>
</dbReference>
<sequence>MQLNEIIELDKKYYMNTFNRAPVCFERGEGMYLWDINGKKYTDLLAGIAVSSLGHSHPALVQAITEQASKLIHCSNLYYIEYQAKLAQLIVENSCADKVFFANSGAEANEGAIKLARLYFKKKGFPEKIEIITLEKSFHGRTLATIAATGQEKYQKKYSPLTPKFLSVPINDLEALEKAITQYTCAVMLEPIQGEGGVNPTTVEYIRGVRELCNRKGILLIFDEVQCGLGRTGKLFGYQHYGVEPDIFTLAKGLAGGFPIGALCAKDFVASAFEPGDHGSTFGGNPLACRAGYAVLSTILNEKLCENSERMGQYLTDQLNRVKEETGMIVEVRGKGLMIGIQLARPVAKAVNAKCLEQGFLVGNLGDSIIRLLPPLIIQKQDVDAFIPVLRNILMSDGLDA</sequence>
<comment type="catalytic activity">
    <reaction evidence="5">
        <text>N(2)-acetyl-L-ornithine + 2-oxoglutarate = N-acetyl-L-glutamate 5-semialdehyde + L-glutamate</text>
        <dbReference type="Rhea" id="RHEA:18049"/>
        <dbReference type="ChEBI" id="CHEBI:16810"/>
        <dbReference type="ChEBI" id="CHEBI:29123"/>
        <dbReference type="ChEBI" id="CHEBI:29985"/>
        <dbReference type="ChEBI" id="CHEBI:57805"/>
        <dbReference type="EC" id="2.6.1.11"/>
    </reaction>
</comment>
<dbReference type="CDD" id="cd00610">
    <property type="entry name" value="OAT_like"/>
    <property type="match status" value="1"/>
</dbReference>
<accession>A0A1M6BJ02</accession>
<comment type="miscellaneous">
    <text evidence="5">May also have succinyldiaminopimelate aminotransferase activity, thus carrying out the corresponding step in lysine biosynthesis.</text>
</comment>
<dbReference type="Gene3D" id="3.40.640.10">
    <property type="entry name" value="Type I PLP-dependent aspartate aminotransferase-like (Major domain)"/>
    <property type="match status" value="1"/>
</dbReference>
<dbReference type="NCBIfam" id="NF002874">
    <property type="entry name" value="PRK03244.1"/>
    <property type="match status" value="1"/>
</dbReference>
<evidence type="ECO:0000256" key="4">
    <source>
        <dbReference type="ARBA" id="ARBA00022898"/>
    </source>
</evidence>
<dbReference type="HAMAP" id="MF_01107">
    <property type="entry name" value="ArgD_aminotrans_3"/>
    <property type="match status" value="1"/>
</dbReference>
<dbReference type="GO" id="GO:0003992">
    <property type="term" value="F:N2-acetyl-L-ornithine:2-oxoglutarate 5-aminotransferase activity"/>
    <property type="evidence" value="ECO:0007669"/>
    <property type="project" value="UniProtKB-UniRule"/>
</dbReference>
<comment type="cofactor">
    <cofactor evidence="5">
        <name>pyridoxal 5'-phosphate</name>
        <dbReference type="ChEBI" id="CHEBI:597326"/>
    </cofactor>
    <text evidence="5">Binds 1 pyridoxal phosphate per subunit.</text>
</comment>
<dbReference type="SUPFAM" id="SSF53383">
    <property type="entry name" value="PLP-dependent transferases"/>
    <property type="match status" value="1"/>
</dbReference>
<dbReference type="GO" id="GO:0030170">
    <property type="term" value="F:pyridoxal phosphate binding"/>
    <property type="evidence" value="ECO:0007669"/>
    <property type="project" value="InterPro"/>
</dbReference>
<dbReference type="NCBIfam" id="NF002325">
    <property type="entry name" value="PRK01278.1"/>
    <property type="match status" value="1"/>
</dbReference>
<dbReference type="InterPro" id="IPR015421">
    <property type="entry name" value="PyrdxlP-dep_Trfase_major"/>
</dbReference>
<keyword evidence="3 5" id="KW-0808">Transferase</keyword>
<dbReference type="InterPro" id="IPR049704">
    <property type="entry name" value="Aminotrans_3_PPA_site"/>
</dbReference>
<evidence type="ECO:0000256" key="3">
    <source>
        <dbReference type="ARBA" id="ARBA00022679"/>
    </source>
</evidence>
<dbReference type="GO" id="GO:0042802">
    <property type="term" value="F:identical protein binding"/>
    <property type="evidence" value="ECO:0007669"/>
    <property type="project" value="TreeGrafter"/>
</dbReference>
<dbReference type="InterPro" id="IPR005814">
    <property type="entry name" value="Aminotrans_3"/>
</dbReference>
<dbReference type="EMBL" id="FQZP01000003">
    <property type="protein sequence ID" value="SHI48689.1"/>
    <property type="molecule type" value="Genomic_DNA"/>
</dbReference>
<feature type="modified residue" description="N6-(pyridoxal phosphate)lysine" evidence="5">
    <location>
        <position position="252"/>
    </location>
</feature>
<feature type="binding site" evidence="5">
    <location>
        <position position="141"/>
    </location>
    <ligand>
        <name>N(2)-acetyl-L-ornithine</name>
        <dbReference type="ChEBI" id="CHEBI:57805"/>
    </ligand>
</feature>
<keyword evidence="5" id="KW-0963">Cytoplasm</keyword>
<keyword evidence="1 5" id="KW-0032">Aminotransferase</keyword>
<dbReference type="Gene3D" id="3.90.1150.10">
    <property type="entry name" value="Aspartate Aminotransferase, domain 1"/>
    <property type="match status" value="1"/>
</dbReference>
<dbReference type="Pfam" id="PF00202">
    <property type="entry name" value="Aminotran_3"/>
    <property type="match status" value="1"/>
</dbReference>
<evidence type="ECO:0000313" key="7">
    <source>
        <dbReference type="Proteomes" id="UP000324781"/>
    </source>
</evidence>
<feature type="binding site" evidence="5">
    <location>
        <begin position="105"/>
        <end position="106"/>
    </location>
    <ligand>
        <name>pyridoxal 5'-phosphate</name>
        <dbReference type="ChEBI" id="CHEBI:597326"/>
    </ligand>
</feature>
<dbReference type="InterPro" id="IPR050103">
    <property type="entry name" value="Class-III_PLP-dep_AT"/>
</dbReference>
<dbReference type="GO" id="GO:0006526">
    <property type="term" value="P:L-arginine biosynthetic process"/>
    <property type="evidence" value="ECO:0007669"/>
    <property type="project" value="UniProtKB-UniRule"/>
</dbReference>
<evidence type="ECO:0000256" key="5">
    <source>
        <dbReference type="HAMAP-Rule" id="MF_01107"/>
    </source>
</evidence>